<feature type="region of interest" description="Disordered" evidence="1">
    <location>
        <begin position="31"/>
        <end position="50"/>
    </location>
</feature>
<dbReference type="EMBL" id="HBIO01000448">
    <property type="protein sequence ID" value="CAE0455483.1"/>
    <property type="molecule type" value="Transcribed_RNA"/>
</dbReference>
<accession>A0A7S3PTZ9</accession>
<dbReference type="AlphaFoldDB" id="A0A7S3PTZ9"/>
<keyword evidence="2" id="KW-0732">Signal</keyword>
<evidence type="ECO:0000256" key="2">
    <source>
        <dbReference type="SAM" id="SignalP"/>
    </source>
</evidence>
<feature type="chain" id="PRO_5031409698" description="Amine oxidase" evidence="2">
    <location>
        <begin position="24"/>
        <end position="275"/>
    </location>
</feature>
<proteinExistence type="predicted"/>
<evidence type="ECO:0000256" key="1">
    <source>
        <dbReference type="SAM" id="MobiDB-lite"/>
    </source>
</evidence>
<name>A0A7S3PTZ9_9STRA</name>
<feature type="signal peptide" evidence="2">
    <location>
        <begin position="1"/>
        <end position="23"/>
    </location>
</feature>
<protein>
    <recommendedName>
        <fullName evidence="4">Amine oxidase</fullName>
    </recommendedName>
</protein>
<gene>
    <name evidence="3" type="ORF">CDEB00056_LOCUS324</name>
</gene>
<evidence type="ECO:0008006" key="4">
    <source>
        <dbReference type="Google" id="ProtNLM"/>
    </source>
</evidence>
<reference evidence="3" key="1">
    <citation type="submission" date="2021-01" db="EMBL/GenBank/DDBJ databases">
        <authorList>
            <person name="Corre E."/>
            <person name="Pelletier E."/>
            <person name="Niang G."/>
            <person name="Scheremetjew M."/>
            <person name="Finn R."/>
            <person name="Kale V."/>
            <person name="Holt S."/>
            <person name="Cochrane G."/>
            <person name="Meng A."/>
            <person name="Brown T."/>
            <person name="Cohen L."/>
        </authorList>
    </citation>
    <scope>NUCLEOTIDE SEQUENCE</scope>
    <source>
        <strain evidence="3">MM31A-1</strain>
    </source>
</reference>
<sequence length="275" mass="29769">MAFGNQRILSFFLLIISFDVIVARKALGGSGGLHNRGAPKPKTSDNNDPTKLANIGNGWQLPPIDSSELIEKLGKENRDIAQYISDTLSKGPLTVQLRKKTVGIKTSSFTTQEKYRAQVSVGSNFKPSMANKLRSVWFIGSERALSQSGAASSQEDDLLTKSYEDNCSKLYPSHFVLEVFLPKNRACKGGNPLITYAIPFGPGTTSPKSKVSQANGVVTVYPNGRKKKQSGNVGQDEAIEIGKTALHLNSGPSLVDPSWAKGRMNFRKGRAVGQL</sequence>
<evidence type="ECO:0000313" key="3">
    <source>
        <dbReference type="EMBL" id="CAE0455483.1"/>
    </source>
</evidence>
<organism evidence="3">
    <name type="scientific">Chaetoceros debilis</name>
    <dbReference type="NCBI Taxonomy" id="122233"/>
    <lineage>
        <taxon>Eukaryota</taxon>
        <taxon>Sar</taxon>
        <taxon>Stramenopiles</taxon>
        <taxon>Ochrophyta</taxon>
        <taxon>Bacillariophyta</taxon>
        <taxon>Coscinodiscophyceae</taxon>
        <taxon>Chaetocerotophycidae</taxon>
        <taxon>Chaetocerotales</taxon>
        <taxon>Chaetocerotaceae</taxon>
        <taxon>Chaetoceros</taxon>
    </lineage>
</organism>